<evidence type="ECO:0000313" key="2">
    <source>
        <dbReference type="Proteomes" id="UP000242146"/>
    </source>
</evidence>
<accession>A0A1X2GCD5</accession>
<dbReference type="Proteomes" id="UP000242146">
    <property type="component" value="Unassembled WGS sequence"/>
</dbReference>
<sequence length="931" mass="107038">MKLLQIDAVPFHACVYKVMNDNNWEIRYQGLDQLYGLFTKMDAGFQSKWLPLLAKLGPVFSTLVASLWDNNENARIKATALLQSFGTLHLNSAFRCWEAHFYSASDSELRSLVHMMIRLHSLFPDWQVLQWECLLESLETKITMLASSKETHPSNSSARDTKMDPIQLAESENVTVLMMTLALQMLSHHVRIDMVQISRLKLVLVTMMGFQHPHRVLDGGEWKVLFGPIDQPFQDDKSVADPLQTSILTCCSRGLKLIMDSFAPLPAETVAKMDSKALQHNRLKLAENSSPGVHFIDVVLKYFHTDLTDLNPITLRTWLEVILIVIYKHNILDRAYEQDLVFAMKQVIDLVLHEIGEENKLLVLEILHCLLRQSDHLTAMVLSKQIVVLGKLMAQAQRKRSSDPVFLRAKQFLKAAFSRFAAAGLFVLIFKNQTITEQPQQTDLFFVLRSIIDADDKVPDEDPVVYLRDQPVRDVIDKLMKQHQMDRKSFSAVLCNMSRYVQTVHSYPYPENVLADYAGFLQLLVKYTQNWRRFDWDINPLFTMSAILLMEHPYHFQTLLPAMQVLFVHGIRHCTIQAECAVHMVASFASLENIPGIPATNIFADTIVDEIRLALTQRLKLPKDTLLTALQLVLWDSDERYHPWYISIESNYLGASVDGRHRPYFANRLDPLLDPMLSYLKSTPYTDQFTKKDFKTYNTVAHILSWKCLWSDQAMDHVLSTIHLDETRSSLRFLSWFLLCHLKQSQIDLLHRMEGLQTTLTEFLIQLFDAVQIPYGQPDPGFVYSHTGEVLVLAFLLLKIWTLVILRTTRVELLKHHQECLRNQFWISVWPSIRRLLCSIPIDTLVSGRHLDDTGSGQSQANEMVVDQFQHQVVRVRQMFNVPPIQVPMHTLVDQLYLELRQVMRLQATSNTSALDDWDASGFGTAVGNID</sequence>
<organism evidence="1 2">
    <name type="scientific">Hesseltinella vesiculosa</name>
    <dbReference type="NCBI Taxonomy" id="101127"/>
    <lineage>
        <taxon>Eukaryota</taxon>
        <taxon>Fungi</taxon>
        <taxon>Fungi incertae sedis</taxon>
        <taxon>Mucoromycota</taxon>
        <taxon>Mucoromycotina</taxon>
        <taxon>Mucoromycetes</taxon>
        <taxon>Mucorales</taxon>
        <taxon>Cunninghamellaceae</taxon>
        <taxon>Hesseltinella</taxon>
    </lineage>
</organism>
<evidence type="ECO:0000313" key="1">
    <source>
        <dbReference type="EMBL" id="ORX50543.1"/>
    </source>
</evidence>
<dbReference type="EMBL" id="MCGT01000023">
    <property type="protein sequence ID" value="ORX50543.1"/>
    <property type="molecule type" value="Genomic_DNA"/>
</dbReference>
<dbReference type="AlphaFoldDB" id="A0A1X2GCD5"/>
<protein>
    <submittedName>
        <fullName evidence="1">Uncharacterized protein</fullName>
    </submittedName>
</protein>
<comment type="caution">
    <text evidence="1">The sequence shown here is derived from an EMBL/GenBank/DDBJ whole genome shotgun (WGS) entry which is preliminary data.</text>
</comment>
<reference evidence="1 2" key="1">
    <citation type="submission" date="2016-07" db="EMBL/GenBank/DDBJ databases">
        <title>Pervasive Adenine N6-methylation of Active Genes in Fungi.</title>
        <authorList>
            <consortium name="DOE Joint Genome Institute"/>
            <person name="Mondo S.J."/>
            <person name="Dannebaum R.O."/>
            <person name="Kuo R.C."/>
            <person name="Labutti K."/>
            <person name="Haridas S."/>
            <person name="Kuo A."/>
            <person name="Salamov A."/>
            <person name="Ahrendt S.R."/>
            <person name="Lipzen A."/>
            <person name="Sullivan W."/>
            <person name="Andreopoulos W.B."/>
            <person name="Clum A."/>
            <person name="Lindquist E."/>
            <person name="Daum C."/>
            <person name="Ramamoorthy G.K."/>
            <person name="Gryganskyi A."/>
            <person name="Culley D."/>
            <person name="Magnuson J.K."/>
            <person name="James T.Y."/>
            <person name="O'Malley M.A."/>
            <person name="Stajich J.E."/>
            <person name="Spatafora J.W."/>
            <person name="Visel A."/>
            <person name="Grigoriev I.V."/>
        </authorList>
    </citation>
    <scope>NUCLEOTIDE SEQUENCE [LARGE SCALE GENOMIC DNA]</scope>
    <source>
        <strain evidence="1 2">NRRL 3301</strain>
    </source>
</reference>
<keyword evidence="2" id="KW-1185">Reference proteome</keyword>
<dbReference type="InterPro" id="IPR024855">
    <property type="entry name" value="UNC79"/>
</dbReference>
<dbReference type="OrthoDB" id="6270916at2759"/>
<dbReference type="STRING" id="101127.A0A1X2GCD5"/>
<proteinExistence type="predicted"/>
<dbReference type="PANTHER" id="PTHR21696">
    <property type="entry name" value="PROTEIN UNC-79 HOMOLOG"/>
    <property type="match status" value="1"/>
</dbReference>
<name>A0A1X2GCD5_9FUNG</name>
<gene>
    <name evidence="1" type="ORF">DM01DRAFT_317113</name>
</gene>
<dbReference type="PANTHER" id="PTHR21696:SF2">
    <property type="entry name" value="PROTEIN UNC-79 HOMOLOG"/>
    <property type="match status" value="1"/>
</dbReference>